<organism evidence="2 3">
    <name type="scientific">Pseudovirgaria hyperparasitica</name>
    <dbReference type="NCBI Taxonomy" id="470096"/>
    <lineage>
        <taxon>Eukaryota</taxon>
        <taxon>Fungi</taxon>
        <taxon>Dikarya</taxon>
        <taxon>Ascomycota</taxon>
        <taxon>Pezizomycotina</taxon>
        <taxon>Dothideomycetes</taxon>
        <taxon>Dothideomycetes incertae sedis</taxon>
        <taxon>Acrospermales</taxon>
        <taxon>Acrospermaceae</taxon>
        <taxon>Pseudovirgaria</taxon>
    </lineage>
</organism>
<name>A0A6A6VQG5_9PEZI</name>
<feature type="non-terminal residue" evidence="2">
    <location>
        <position position="1"/>
    </location>
</feature>
<evidence type="ECO:0000313" key="2">
    <source>
        <dbReference type="EMBL" id="KAF2752365.1"/>
    </source>
</evidence>
<gene>
    <name evidence="2" type="ORF">EJ05DRAFT_506115</name>
</gene>
<feature type="compositionally biased region" description="Basic and acidic residues" evidence="1">
    <location>
        <begin position="23"/>
        <end position="37"/>
    </location>
</feature>
<protein>
    <submittedName>
        <fullName evidence="2">Uncharacterized protein</fullName>
    </submittedName>
</protein>
<feature type="region of interest" description="Disordered" evidence="1">
    <location>
        <begin position="20"/>
        <end position="69"/>
    </location>
</feature>
<dbReference type="RefSeq" id="XP_033594823.1">
    <property type="nucleotide sequence ID" value="XM_033747784.1"/>
</dbReference>
<proteinExistence type="predicted"/>
<evidence type="ECO:0000256" key="1">
    <source>
        <dbReference type="SAM" id="MobiDB-lite"/>
    </source>
</evidence>
<keyword evidence="3" id="KW-1185">Reference proteome</keyword>
<dbReference type="Proteomes" id="UP000799437">
    <property type="component" value="Unassembled WGS sequence"/>
</dbReference>
<accession>A0A6A6VQG5</accession>
<sequence length="219" mass="24015">SKVGKAVVGGVNVIPETQEVQEDDPKNCRRHNHETNEHLYASASVGRHTKRVRQTSEEPGVRPKKRHRPLAPLPTIRSQATPGCRQQTASQLHLQHTAGCKAMEEEISKATVTRLARDSNANSILAITHTRHHLDGTLYISAIMRADRIVGSWDRVKASLAAAASVADPSTLTVTVTDCEPDESLGEWPDLVLVTAKRGGTQRSVQDWARDLVGKGQRF</sequence>
<reference evidence="2" key="1">
    <citation type="journal article" date="2020" name="Stud. Mycol.">
        <title>101 Dothideomycetes genomes: a test case for predicting lifestyles and emergence of pathogens.</title>
        <authorList>
            <person name="Haridas S."/>
            <person name="Albert R."/>
            <person name="Binder M."/>
            <person name="Bloem J."/>
            <person name="Labutti K."/>
            <person name="Salamov A."/>
            <person name="Andreopoulos B."/>
            <person name="Baker S."/>
            <person name="Barry K."/>
            <person name="Bills G."/>
            <person name="Bluhm B."/>
            <person name="Cannon C."/>
            <person name="Castanera R."/>
            <person name="Culley D."/>
            <person name="Daum C."/>
            <person name="Ezra D."/>
            <person name="Gonzalez J."/>
            <person name="Henrissat B."/>
            <person name="Kuo A."/>
            <person name="Liang C."/>
            <person name="Lipzen A."/>
            <person name="Lutzoni F."/>
            <person name="Magnuson J."/>
            <person name="Mondo S."/>
            <person name="Nolan M."/>
            <person name="Ohm R."/>
            <person name="Pangilinan J."/>
            <person name="Park H.-J."/>
            <person name="Ramirez L."/>
            <person name="Alfaro M."/>
            <person name="Sun H."/>
            <person name="Tritt A."/>
            <person name="Yoshinaga Y."/>
            <person name="Zwiers L.-H."/>
            <person name="Turgeon B."/>
            <person name="Goodwin S."/>
            <person name="Spatafora J."/>
            <person name="Crous P."/>
            <person name="Grigoriev I."/>
        </authorList>
    </citation>
    <scope>NUCLEOTIDE SEQUENCE</scope>
    <source>
        <strain evidence="2">CBS 121739</strain>
    </source>
</reference>
<dbReference type="EMBL" id="ML996676">
    <property type="protein sequence ID" value="KAF2752365.1"/>
    <property type="molecule type" value="Genomic_DNA"/>
</dbReference>
<dbReference type="GeneID" id="54488838"/>
<dbReference type="AlphaFoldDB" id="A0A6A6VQG5"/>
<evidence type="ECO:0000313" key="3">
    <source>
        <dbReference type="Proteomes" id="UP000799437"/>
    </source>
</evidence>